<organism evidence="8 9">
    <name type="scientific">Pontibacillus salipaludis</name>
    <dbReference type="NCBI Taxonomy" id="1697394"/>
    <lineage>
        <taxon>Bacteria</taxon>
        <taxon>Bacillati</taxon>
        <taxon>Bacillota</taxon>
        <taxon>Bacilli</taxon>
        <taxon>Bacillales</taxon>
        <taxon>Bacillaceae</taxon>
        <taxon>Pontibacillus</taxon>
    </lineage>
</organism>
<comment type="caution">
    <text evidence="8">The sequence shown here is derived from an EMBL/GenBank/DDBJ whole genome shotgun (WGS) entry which is preliminary data.</text>
</comment>
<feature type="domain" description="SSD" evidence="7">
    <location>
        <begin position="188"/>
        <end position="316"/>
    </location>
</feature>
<keyword evidence="2" id="KW-1003">Cell membrane</keyword>
<evidence type="ECO:0000256" key="5">
    <source>
        <dbReference type="ARBA" id="ARBA00023136"/>
    </source>
</evidence>
<dbReference type="Gene3D" id="1.20.1640.10">
    <property type="entry name" value="Multidrug efflux transporter AcrB transmembrane domain"/>
    <property type="match status" value="2"/>
</dbReference>
<evidence type="ECO:0000313" key="9">
    <source>
        <dbReference type="Proteomes" id="UP000642571"/>
    </source>
</evidence>
<keyword evidence="5 6" id="KW-0472">Membrane</keyword>
<keyword evidence="3 6" id="KW-0812">Transmembrane</keyword>
<evidence type="ECO:0000313" key="8">
    <source>
        <dbReference type="EMBL" id="GGD07214.1"/>
    </source>
</evidence>
<dbReference type="InterPro" id="IPR004869">
    <property type="entry name" value="MMPL_dom"/>
</dbReference>
<evidence type="ECO:0000256" key="2">
    <source>
        <dbReference type="ARBA" id="ARBA00022475"/>
    </source>
</evidence>
<feature type="transmembrane region" description="Helical" evidence="6">
    <location>
        <begin position="531"/>
        <end position="550"/>
    </location>
</feature>
<reference evidence="9" key="1">
    <citation type="journal article" date="2019" name="Int. J. Syst. Evol. Microbiol.">
        <title>The Global Catalogue of Microorganisms (GCM) 10K type strain sequencing project: providing services to taxonomists for standard genome sequencing and annotation.</title>
        <authorList>
            <consortium name="The Broad Institute Genomics Platform"/>
            <consortium name="The Broad Institute Genome Sequencing Center for Infectious Disease"/>
            <person name="Wu L."/>
            <person name="Ma J."/>
        </authorList>
    </citation>
    <scope>NUCLEOTIDE SEQUENCE [LARGE SCALE GENOMIC DNA]</scope>
    <source>
        <strain evidence="9">CGMCC 1.15353</strain>
    </source>
</reference>
<dbReference type="InterPro" id="IPR050545">
    <property type="entry name" value="Mycobact_MmpL"/>
</dbReference>
<dbReference type="InterPro" id="IPR000731">
    <property type="entry name" value="SSD"/>
</dbReference>
<keyword evidence="9" id="KW-1185">Reference proteome</keyword>
<dbReference type="Pfam" id="PF03176">
    <property type="entry name" value="MMPL"/>
    <property type="match status" value="2"/>
</dbReference>
<comment type="subcellular location">
    <subcellularLocation>
        <location evidence="1">Cell membrane</location>
        <topology evidence="1">Multi-pass membrane protein</topology>
    </subcellularLocation>
</comment>
<dbReference type="SUPFAM" id="SSF82866">
    <property type="entry name" value="Multidrug efflux transporter AcrB transmembrane domain"/>
    <property type="match status" value="2"/>
</dbReference>
<sequence length="718" mass="79264">MNSIASAIVKANKGLLFFWLAIVIVFGYFALDLASKLEGDGFRTSGEYEEVEETLNEQFGFPKSSILLLFEDEGEGEIQGTITDVLDEAKDVSEVTSVSSPLDDESMLKEDVAYASLNMEEEPEDMKAVIKEVRSIANRYSGVSVTGAPVISEDINKASQDDLKTAELIGLPVALLVLLFAFGSVVASIVPVIVGGVTVVLAFGVLTLIGDSVNLSVFLLNVVPMVGLALSIDFALLFINRYREELLSKDPADAIRTTILTAGRSIIFSAMCVFIGLGAMMVIQIDIFQTIALGGMVVVFIAVLTALTLLPSILFLLGHRINKWKVIKVDQSSVGRWRTFAKWVMKRPIIVSIVAFGVLIVGILPIQNMNLSIPTIESLPESYDSRVAYESIEEEFLSPEQSQVYLIANRNGDWLSKEGLDTWEQLKEEVASEDLVTSVSTLFSVSDIESSGELFQALKQEQMKSQLEPAINRFVQDEQLLIPVTLDTEADTDEAQDLMREWNEKDWSADVRIGGQPKFNQEIYDEIYDKVGISVAIILGSTFTILMLAFKSILIPLKAIFMNVIGLTSTFGVLVLLFQNGLFGLEEADIALVLPVLVFSLVFGLSMDYEVFLISRIHEFYQETKDNHYSTVEGLANTSKIITSAALIMIVITGAFAFTNVMPVKQIGIGIAIAIFIDATIIRLLLVPSLMKLLGELNWWFPFKKERANKLKKERQSN</sequence>
<feature type="transmembrane region" description="Helical" evidence="6">
    <location>
        <begin position="348"/>
        <end position="366"/>
    </location>
</feature>
<evidence type="ECO:0000259" key="7">
    <source>
        <dbReference type="PROSITE" id="PS50156"/>
    </source>
</evidence>
<feature type="transmembrane region" description="Helical" evidence="6">
    <location>
        <begin position="218"/>
        <end position="239"/>
    </location>
</feature>
<feature type="transmembrane region" description="Helical" evidence="6">
    <location>
        <begin position="641"/>
        <end position="661"/>
    </location>
</feature>
<proteinExistence type="predicted"/>
<evidence type="ECO:0000256" key="3">
    <source>
        <dbReference type="ARBA" id="ARBA00022692"/>
    </source>
</evidence>
<evidence type="ECO:0000256" key="1">
    <source>
        <dbReference type="ARBA" id="ARBA00004651"/>
    </source>
</evidence>
<feature type="transmembrane region" description="Helical" evidence="6">
    <location>
        <begin position="590"/>
        <end position="607"/>
    </location>
</feature>
<protein>
    <submittedName>
        <fullName evidence="8">Membrane protein</fullName>
    </submittedName>
</protein>
<gene>
    <name evidence="8" type="ORF">GCM10011389_13490</name>
</gene>
<dbReference type="RefSeq" id="WP_188652100.1">
    <property type="nucleotide sequence ID" value="NZ_BMIN01000004.1"/>
</dbReference>
<evidence type="ECO:0000256" key="4">
    <source>
        <dbReference type="ARBA" id="ARBA00022989"/>
    </source>
</evidence>
<feature type="transmembrane region" description="Helical" evidence="6">
    <location>
        <begin position="291"/>
        <end position="318"/>
    </location>
</feature>
<dbReference type="Proteomes" id="UP000642571">
    <property type="component" value="Unassembled WGS sequence"/>
</dbReference>
<feature type="transmembrane region" description="Helical" evidence="6">
    <location>
        <begin position="173"/>
        <end position="206"/>
    </location>
</feature>
<name>A0ABQ1PZ08_9BACI</name>
<dbReference type="PROSITE" id="PS50156">
    <property type="entry name" value="SSD"/>
    <property type="match status" value="1"/>
</dbReference>
<dbReference type="PANTHER" id="PTHR33406">
    <property type="entry name" value="MEMBRANE PROTEIN MJ1562-RELATED"/>
    <property type="match status" value="1"/>
</dbReference>
<evidence type="ECO:0000256" key="6">
    <source>
        <dbReference type="SAM" id="Phobius"/>
    </source>
</evidence>
<accession>A0ABQ1PZ08</accession>
<dbReference type="EMBL" id="BMIN01000004">
    <property type="protein sequence ID" value="GGD07214.1"/>
    <property type="molecule type" value="Genomic_DNA"/>
</dbReference>
<feature type="transmembrane region" description="Helical" evidence="6">
    <location>
        <begin position="667"/>
        <end position="686"/>
    </location>
</feature>
<dbReference type="PANTHER" id="PTHR33406:SF13">
    <property type="entry name" value="MEMBRANE PROTEIN YDFJ"/>
    <property type="match status" value="1"/>
</dbReference>
<feature type="transmembrane region" description="Helical" evidence="6">
    <location>
        <begin position="557"/>
        <end position="578"/>
    </location>
</feature>
<feature type="transmembrane region" description="Helical" evidence="6">
    <location>
        <begin position="266"/>
        <end position="285"/>
    </location>
</feature>
<feature type="transmembrane region" description="Helical" evidence="6">
    <location>
        <begin position="16"/>
        <end position="34"/>
    </location>
</feature>
<keyword evidence="4 6" id="KW-1133">Transmembrane helix</keyword>